<gene>
    <name evidence="3" type="ORF">BJP51_02370</name>
</gene>
<proteinExistence type="inferred from homology"/>
<dbReference type="InterPro" id="IPR002575">
    <property type="entry name" value="Aminoglycoside_PTrfase"/>
</dbReference>
<dbReference type="InterPro" id="IPR050249">
    <property type="entry name" value="Pseudomonas-type_ThrB"/>
</dbReference>
<name>A0A1R0X3L1_9BACL</name>
<dbReference type="EMBL" id="MKQP01000034">
    <property type="protein sequence ID" value="OMD27974.1"/>
    <property type="molecule type" value="Genomic_DNA"/>
</dbReference>
<dbReference type="InterPro" id="IPR011009">
    <property type="entry name" value="Kinase-like_dom_sf"/>
</dbReference>
<evidence type="ECO:0000313" key="3">
    <source>
        <dbReference type="EMBL" id="OMD27974.1"/>
    </source>
</evidence>
<organism evidence="3 4">
    <name type="scientific">Paenibacillus odorifer</name>
    <dbReference type="NCBI Taxonomy" id="189426"/>
    <lineage>
        <taxon>Bacteria</taxon>
        <taxon>Bacillati</taxon>
        <taxon>Bacillota</taxon>
        <taxon>Bacilli</taxon>
        <taxon>Bacillales</taxon>
        <taxon>Paenibacillaceae</taxon>
        <taxon>Paenibacillus</taxon>
    </lineage>
</organism>
<comment type="caution">
    <text evidence="3">The sequence shown here is derived from an EMBL/GenBank/DDBJ whole genome shotgun (WGS) entry which is preliminary data.</text>
</comment>
<evidence type="ECO:0000313" key="4">
    <source>
        <dbReference type="Proteomes" id="UP000187465"/>
    </source>
</evidence>
<dbReference type="GO" id="GO:0019202">
    <property type="term" value="F:amino acid kinase activity"/>
    <property type="evidence" value="ECO:0007669"/>
    <property type="project" value="TreeGrafter"/>
</dbReference>
<dbReference type="AlphaFoldDB" id="A0A1R0X3L1"/>
<dbReference type="Proteomes" id="UP000187465">
    <property type="component" value="Unassembled WGS sequence"/>
</dbReference>
<sequence length="336" mass="38723">MNNGFQINTEENRLRTLRQVKQAAFHALQEYEIDWNSIHFIQVSEHVTFRIVSEVGEQFLLRIHPNNKQCEGTISEIEWLFALKSKGLILPEAVINREGAFITETSVCDGQRFYSSLMRWVEGKHVDKSELTEEGIRKTGSLMAKLHEASSDFSPSSGFTRPSWGALSFKRDWDHLSLHRKHFISDEGFKLYSVAATKVATCLETFTRHEQNYGMIHADLHNGNVIFQDNEPYPIDFGRCGFGYHLYDIAQAIMGLYPTQRAYFVEGYQRIRKLEDEHIMKLECFLVMAIIEAYSFHAENPLETEGLIEEQPYAQAILRAYVNGTTFLFNSLDTSI</sequence>
<dbReference type="SUPFAM" id="SSF56112">
    <property type="entry name" value="Protein kinase-like (PK-like)"/>
    <property type="match status" value="1"/>
</dbReference>
<protein>
    <recommendedName>
        <fullName evidence="2">Aminoglycoside phosphotransferase domain-containing protein</fullName>
    </recommendedName>
</protein>
<feature type="domain" description="Aminoglycoside phosphotransferase" evidence="2">
    <location>
        <begin position="48"/>
        <end position="272"/>
    </location>
</feature>
<dbReference type="Pfam" id="PF01636">
    <property type="entry name" value="APH"/>
    <property type="match status" value="1"/>
</dbReference>
<accession>A0A1R0X3L1</accession>
<dbReference type="PANTHER" id="PTHR21064">
    <property type="entry name" value="AMINOGLYCOSIDE PHOSPHOTRANSFERASE DOMAIN-CONTAINING PROTEIN-RELATED"/>
    <property type="match status" value="1"/>
</dbReference>
<reference evidence="3 4" key="1">
    <citation type="submission" date="2016-10" db="EMBL/GenBank/DDBJ databases">
        <title>Paenibacillus species isolates.</title>
        <authorList>
            <person name="Beno S.M."/>
        </authorList>
    </citation>
    <scope>NUCLEOTIDE SEQUENCE [LARGE SCALE GENOMIC DNA]</scope>
    <source>
        <strain evidence="3 4">FSL H7-0604</strain>
    </source>
</reference>
<dbReference type="Gene3D" id="3.90.1200.10">
    <property type="match status" value="1"/>
</dbReference>
<dbReference type="RefSeq" id="WP_036677126.1">
    <property type="nucleotide sequence ID" value="NZ_MKQP01000034.1"/>
</dbReference>
<evidence type="ECO:0000256" key="1">
    <source>
        <dbReference type="ARBA" id="ARBA00038240"/>
    </source>
</evidence>
<dbReference type="PANTHER" id="PTHR21064:SF6">
    <property type="entry name" value="AMINOGLYCOSIDE PHOSPHOTRANSFERASE DOMAIN-CONTAINING PROTEIN"/>
    <property type="match status" value="1"/>
</dbReference>
<comment type="similarity">
    <text evidence="1">Belongs to the pseudomonas-type ThrB family.</text>
</comment>
<evidence type="ECO:0000259" key="2">
    <source>
        <dbReference type="Pfam" id="PF01636"/>
    </source>
</evidence>